<dbReference type="InterPro" id="IPR050172">
    <property type="entry name" value="SsuD_RutA_monooxygenase"/>
</dbReference>
<reference evidence="8 9" key="1">
    <citation type="submission" date="2018-06" db="EMBL/GenBank/DDBJ databases">
        <authorList>
            <consortium name="Pathogen Informatics"/>
            <person name="Doyle S."/>
        </authorList>
    </citation>
    <scope>NUCLEOTIDE SEQUENCE [LARGE SCALE GENOMIC DNA]</scope>
    <source>
        <strain evidence="8 9">NCTC13291</strain>
    </source>
</reference>
<dbReference type="EC" id="1.14.14.5" evidence="2"/>
<dbReference type="AlphaFoldDB" id="A0A379PLE3"/>
<organism evidence="8 9">
    <name type="scientific">Roseomonas mucosa</name>
    <dbReference type="NCBI Taxonomy" id="207340"/>
    <lineage>
        <taxon>Bacteria</taxon>
        <taxon>Pseudomonadati</taxon>
        <taxon>Pseudomonadota</taxon>
        <taxon>Alphaproteobacteria</taxon>
        <taxon>Acetobacterales</taxon>
        <taxon>Roseomonadaceae</taxon>
        <taxon>Roseomonas</taxon>
    </lineage>
</organism>
<dbReference type="SUPFAM" id="SSF51679">
    <property type="entry name" value="Bacterial luciferase-like"/>
    <property type="match status" value="1"/>
</dbReference>
<dbReference type="GO" id="GO:0046306">
    <property type="term" value="P:alkanesulfonate catabolic process"/>
    <property type="evidence" value="ECO:0007669"/>
    <property type="project" value="TreeGrafter"/>
</dbReference>
<dbReference type="Pfam" id="PF00296">
    <property type="entry name" value="Bac_luciferase"/>
    <property type="match status" value="1"/>
</dbReference>
<dbReference type="InterPro" id="IPR036661">
    <property type="entry name" value="Luciferase-like_sf"/>
</dbReference>
<dbReference type="GeneID" id="99631248"/>
<dbReference type="Proteomes" id="UP000254919">
    <property type="component" value="Unassembled WGS sequence"/>
</dbReference>
<keyword evidence="4" id="KW-0288">FMN</keyword>
<dbReference type="EMBL" id="UGVN01000002">
    <property type="protein sequence ID" value="SUE95082.1"/>
    <property type="molecule type" value="Genomic_DNA"/>
</dbReference>
<keyword evidence="6 8" id="KW-0503">Monooxygenase</keyword>
<keyword evidence="5 8" id="KW-0560">Oxidoreductase</keyword>
<evidence type="ECO:0000256" key="1">
    <source>
        <dbReference type="ARBA" id="ARBA00007044"/>
    </source>
</evidence>
<dbReference type="CDD" id="cd01094">
    <property type="entry name" value="Alkanesulfonate_monoxygenase"/>
    <property type="match status" value="1"/>
</dbReference>
<evidence type="ECO:0000256" key="2">
    <source>
        <dbReference type="ARBA" id="ARBA00012113"/>
    </source>
</evidence>
<comment type="similarity">
    <text evidence="1">Belongs to the SsuD family.</text>
</comment>
<evidence type="ECO:0000256" key="6">
    <source>
        <dbReference type="ARBA" id="ARBA00023033"/>
    </source>
</evidence>
<accession>A0A379PLE3</accession>
<name>A0A379PLE3_9PROT</name>
<evidence type="ECO:0000256" key="5">
    <source>
        <dbReference type="ARBA" id="ARBA00023002"/>
    </source>
</evidence>
<evidence type="ECO:0000259" key="7">
    <source>
        <dbReference type="Pfam" id="PF00296"/>
    </source>
</evidence>
<evidence type="ECO:0000256" key="3">
    <source>
        <dbReference type="ARBA" id="ARBA00022630"/>
    </source>
</evidence>
<evidence type="ECO:0000313" key="8">
    <source>
        <dbReference type="EMBL" id="SUE95082.1"/>
    </source>
</evidence>
<protein>
    <recommendedName>
        <fullName evidence="2">alkanesulfonate monooxygenase</fullName>
        <ecNumber evidence="2">1.14.14.5</ecNumber>
    </recommendedName>
</protein>
<gene>
    <name evidence="8" type="primary">ssuD_3</name>
    <name evidence="8" type="ORF">NCTC13291_03965</name>
</gene>
<dbReference type="NCBIfam" id="TIGR03565">
    <property type="entry name" value="alk_sulf_monoox"/>
    <property type="match status" value="1"/>
</dbReference>
<dbReference type="Gene3D" id="3.20.20.30">
    <property type="entry name" value="Luciferase-like domain"/>
    <property type="match status" value="1"/>
</dbReference>
<dbReference type="PANTHER" id="PTHR42847:SF4">
    <property type="entry name" value="ALKANESULFONATE MONOOXYGENASE-RELATED"/>
    <property type="match status" value="1"/>
</dbReference>
<dbReference type="InterPro" id="IPR011251">
    <property type="entry name" value="Luciferase-like_dom"/>
</dbReference>
<evidence type="ECO:0000256" key="4">
    <source>
        <dbReference type="ARBA" id="ARBA00022643"/>
    </source>
</evidence>
<dbReference type="PANTHER" id="PTHR42847">
    <property type="entry name" value="ALKANESULFONATE MONOOXYGENASE"/>
    <property type="match status" value="1"/>
</dbReference>
<proteinExistence type="inferred from homology"/>
<dbReference type="GO" id="GO:0008726">
    <property type="term" value="F:alkanesulfonate monooxygenase activity"/>
    <property type="evidence" value="ECO:0007669"/>
    <property type="project" value="UniProtKB-EC"/>
</dbReference>
<dbReference type="NCBIfam" id="NF001939">
    <property type="entry name" value="PRK00719.1"/>
    <property type="match status" value="1"/>
</dbReference>
<evidence type="ECO:0000313" key="9">
    <source>
        <dbReference type="Proteomes" id="UP000254919"/>
    </source>
</evidence>
<sequence>MNAEPFPESGAEAPPLDLMWFLPSGGDGSYLGTGKGHRVVDNRYLRQIAQAADQLGYSGVLLPTGNGCEDALVTASSIAPFTERLRFLVALRPGLTLPGEAARQYAALDRLTGGRLMANVVCGGNPADLAGDGLTLGHDERYAQADDFLTIWRGLMAGQTVQHEGTYLSSRGGRLAFPPVQRPHPPLYFGGSSPAAHALAAAQADAYLTWGEPVAAVAGKIADVRNRAAALGRSLRYGIRLHLIVRETEGEAWDAAHRLIRHLSDDTIATAQRKLAQESDSVGQKRMLALHGGSRERLEIAPNLWAGVGLVRGGAGTALVGDPETVAARIREYQALGIDTLIASGYPHLEEAYRVADLLFPLLNLSARPSPAVEGPSLVNGGGAFMTTVEKAST</sequence>
<feature type="domain" description="Luciferase-like" evidence="7">
    <location>
        <begin position="20"/>
        <end position="339"/>
    </location>
</feature>
<keyword evidence="3" id="KW-0285">Flavoprotein</keyword>
<dbReference type="InterPro" id="IPR019911">
    <property type="entry name" value="Alkanesulphonate_mOase_FMN-dep"/>
</dbReference>
<dbReference type="RefSeq" id="WP_019462047.1">
    <property type="nucleotide sequence ID" value="NZ_AP031463.1"/>
</dbReference>